<name>A0AAD5U1K1_9FUNG</name>
<accession>A0AAD5U1K1</accession>
<dbReference type="EMBL" id="JADGJW010000254">
    <property type="protein sequence ID" value="KAJ3221066.1"/>
    <property type="molecule type" value="Genomic_DNA"/>
</dbReference>
<keyword evidence="2" id="KW-0732">Signal</keyword>
<evidence type="ECO:0000256" key="2">
    <source>
        <dbReference type="SAM" id="SignalP"/>
    </source>
</evidence>
<evidence type="ECO:0008006" key="5">
    <source>
        <dbReference type="Google" id="ProtNLM"/>
    </source>
</evidence>
<feature type="transmembrane region" description="Helical" evidence="1">
    <location>
        <begin position="249"/>
        <end position="270"/>
    </location>
</feature>
<gene>
    <name evidence="3" type="ORF">HK099_003804</name>
</gene>
<feature type="signal peptide" evidence="2">
    <location>
        <begin position="1"/>
        <end position="15"/>
    </location>
</feature>
<keyword evidence="4" id="KW-1185">Reference proteome</keyword>
<sequence length="271" mass="28723">MIYSTFFVLLHFATSQIDFGSPTIINNLPFTQTLTPICKEAITTSPAIPQLLSNCGGLSLLTLGASPSVAIQGTFLNDFCSTTCKDAIFGLNNLSSICNDQVIFTPGETSDYFLRIFGGTSAAQISTNLNDISKTACLKNSTGGFCLKDEIKNIGTSNIVSGDNNNTSSLSVFGLMPPVAYAKNTTVVCTDCIRQQHQNLLATTGNLKAALEQVLNTVGETLKTCPPPGSETNTQGSNSPTANNANSSAFTNSFSFTLFAILFLSLFFVVL</sequence>
<keyword evidence="1" id="KW-0472">Membrane</keyword>
<feature type="chain" id="PRO_5041980026" description="Transmembrane protein" evidence="2">
    <location>
        <begin position="16"/>
        <end position="271"/>
    </location>
</feature>
<evidence type="ECO:0000256" key="1">
    <source>
        <dbReference type="SAM" id="Phobius"/>
    </source>
</evidence>
<comment type="caution">
    <text evidence="3">The sequence shown here is derived from an EMBL/GenBank/DDBJ whole genome shotgun (WGS) entry which is preliminary data.</text>
</comment>
<organism evidence="3 4">
    <name type="scientific">Clydaea vesicula</name>
    <dbReference type="NCBI Taxonomy" id="447962"/>
    <lineage>
        <taxon>Eukaryota</taxon>
        <taxon>Fungi</taxon>
        <taxon>Fungi incertae sedis</taxon>
        <taxon>Chytridiomycota</taxon>
        <taxon>Chytridiomycota incertae sedis</taxon>
        <taxon>Chytridiomycetes</taxon>
        <taxon>Lobulomycetales</taxon>
        <taxon>Lobulomycetaceae</taxon>
        <taxon>Clydaea</taxon>
    </lineage>
</organism>
<keyword evidence="1" id="KW-0812">Transmembrane</keyword>
<protein>
    <recommendedName>
        <fullName evidence="5">Transmembrane protein</fullName>
    </recommendedName>
</protein>
<keyword evidence="1" id="KW-1133">Transmembrane helix</keyword>
<evidence type="ECO:0000313" key="4">
    <source>
        <dbReference type="Proteomes" id="UP001211065"/>
    </source>
</evidence>
<evidence type="ECO:0000313" key="3">
    <source>
        <dbReference type="EMBL" id="KAJ3221066.1"/>
    </source>
</evidence>
<proteinExistence type="predicted"/>
<reference evidence="3" key="1">
    <citation type="submission" date="2020-05" db="EMBL/GenBank/DDBJ databases">
        <title>Phylogenomic resolution of chytrid fungi.</title>
        <authorList>
            <person name="Stajich J.E."/>
            <person name="Amses K."/>
            <person name="Simmons R."/>
            <person name="Seto K."/>
            <person name="Myers J."/>
            <person name="Bonds A."/>
            <person name="Quandt C.A."/>
            <person name="Barry K."/>
            <person name="Liu P."/>
            <person name="Grigoriev I."/>
            <person name="Longcore J.E."/>
            <person name="James T.Y."/>
        </authorList>
    </citation>
    <scope>NUCLEOTIDE SEQUENCE</scope>
    <source>
        <strain evidence="3">JEL0476</strain>
    </source>
</reference>
<dbReference type="AlphaFoldDB" id="A0AAD5U1K1"/>
<dbReference type="Proteomes" id="UP001211065">
    <property type="component" value="Unassembled WGS sequence"/>
</dbReference>